<evidence type="ECO:0000313" key="3">
    <source>
        <dbReference type="WBParaSite" id="SBAD_0000072801-mRNA-1"/>
    </source>
</evidence>
<proteinExistence type="predicted"/>
<dbReference type="Proteomes" id="UP000270296">
    <property type="component" value="Unassembled WGS sequence"/>
</dbReference>
<accession>A0A183IAR1</accession>
<evidence type="ECO:0000313" key="1">
    <source>
        <dbReference type="EMBL" id="VDO87417.1"/>
    </source>
</evidence>
<dbReference type="EMBL" id="UZAM01003130">
    <property type="protein sequence ID" value="VDO87417.1"/>
    <property type="molecule type" value="Genomic_DNA"/>
</dbReference>
<sequence length="133" mass="14336">GVSPFGRLVAQARPRLCLGPKGGPGKEALTPGLFLPERTRTLSCAKQQQPTDPTLIAQRTLSFRRGFRPEADGASLLLSSLRLWAFGLSRQGRSVARQSVLPWPCCSRPGFGPWVPRASPMWGDAASSLLQPA</sequence>
<dbReference type="WBParaSite" id="SBAD_0000072801-mRNA-1">
    <property type="protein sequence ID" value="SBAD_0000072801-mRNA-1"/>
    <property type="gene ID" value="SBAD_0000072801"/>
</dbReference>
<reference evidence="1 2" key="2">
    <citation type="submission" date="2018-11" db="EMBL/GenBank/DDBJ databases">
        <authorList>
            <consortium name="Pathogen Informatics"/>
        </authorList>
    </citation>
    <scope>NUCLEOTIDE SEQUENCE [LARGE SCALE GENOMIC DNA]</scope>
</reference>
<keyword evidence="2" id="KW-1185">Reference proteome</keyword>
<reference evidence="3" key="1">
    <citation type="submission" date="2016-06" db="UniProtKB">
        <authorList>
            <consortium name="WormBaseParasite"/>
        </authorList>
    </citation>
    <scope>IDENTIFICATION</scope>
</reference>
<name>A0A183IAR1_9BILA</name>
<protein>
    <submittedName>
        <fullName evidence="3">Integron gene cassette protein</fullName>
    </submittedName>
</protein>
<evidence type="ECO:0000313" key="2">
    <source>
        <dbReference type="Proteomes" id="UP000270296"/>
    </source>
</evidence>
<dbReference type="AlphaFoldDB" id="A0A183IAR1"/>
<organism evidence="3">
    <name type="scientific">Soboliphyme baturini</name>
    <dbReference type="NCBI Taxonomy" id="241478"/>
    <lineage>
        <taxon>Eukaryota</taxon>
        <taxon>Metazoa</taxon>
        <taxon>Ecdysozoa</taxon>
        <taxon>Nematoda</taxon>
        <taxon>Enoplea</taxon>
        <taxon>Dorylaimia</taxon>
        <taxon>Dioctophymatida</taxon>
        <taxon>Dioctophymatoidea</taxon>
        <taxon>Soboliphymatidae</taxon>
        <taxon>Soboliphyme</taxon>
    </lineage>
</organism>
<gene>
    <name evidence="1" type="ORF">SBAD_LOCUS705</name>
</gene>